<dbReference type="AlphaFoldDB" id="A0AAV7S905"/>
<sequence length="77" mass="7789">MSRAAGDINGLYALVPGARPSALGSLASLWRPARPKSKPGEEEMSPAAGDGNALYALVPGARPLRSGFSGVSLVSPI</sequence>
<name>A0AAV7S905_PLEWA</name>
<dbReference type="Proteomes" id="UP001066276">
    <property type="component" value="Chromosome 4_2"/>
</dbReference>
<proteinExistence type="predicted"/>
<evidence type="ECO:0000313" key="1">
    <source>
        <dbReference type="EMBL" id="KAJ1161451.1"/>
    </source>
</evidence>
<accession>A0AAV7S905</accession>
<reference evidence="1" key="1">
    <citation type="journal article" date="2022" name="bioRxiv">
        <title>Sequencing and chromosome-scale assembly of the giantPleurodeles waltlgenome.</title>
        <authorList>
            <person name="Brown T."/>
            <person name="Elewa A."/>
            <person name="Iarovenko S."/>
            <person name="Subramanian E."/>
            <person name="Araus A.J."/>
            <person name="Petzold A."/>
            <person name="Susuki M."/>
            <person name="Suzuki K.-i.T."/>
            <person name="Hayashi T."/>
            <person name="Toyoda A."/>
            <person name="Oliveira C."/>
            <person name="Osipova E."/>
            <person name="Leigh N.D."/>
            <person name="Simon A."/>
            <person name="Yun M.H."/>
        </authorList>
    </citation>
    <scope>NUCLEOTIDE SEQUENCE</scope>
    <source>
        <strain evidence="1">20211129_DDA</strain>
        <tissue evidence="1">Liver</tissue>
    </source>
</reference>
<comment type="caution">
    <text evidence="1">The sequence shown here is derived from an EMBL/GenBank/DDBJ whole genome shotgun (WGS) entry which is preliminary data.</text>
</comment>
<protein>
    <submittedName>
        <fullName evidence="1">Uncharacterized protein</fullName>
    </submittedName>
</protein>
<dbReference type="EMBL" id="JANPWB010000008">
    <property type="protein sequence ID" value="KAJ1161451.1"/>
    <property type="molecule type" value="Genomic_DNA"/>
</dbReference>
<gene>
    <name evidence="1" type="ORF">NDU88_001937</name>
</gene>
<keyword evidence="2" id="KW-1185">Reference proteome</keyword>
<evidence type="ECO:0000313" key="2">
    <source>
        <dbReference type="Proteomes" id="UP001066276"/>
    </source>
</evidence>
<organism evidence="1 2">
    <name type="scientific">Pleurodeles waltl</name>
    <name type="common">Iberian ribbed newt</name>
    <dbReference type="NCBI Taxonomy" id="8319"/>
    <lineage>
        <taxon>Eukaryota</taxon>
        <taxon>Metazoa</taxon>
        <taxon>Chordata</taxon>
        <taxon>Craniata</taxon>
        <taxon>Vertebrata</taxon>
        <taxon>Euteleostomi</taxon>
        <taxon>Amphibia</taxon>
        <taxon>Batrachia</taxon>
        <taxon>Caudata</taxon>
        <taxon>Salamandroidea</taxon>
        <taxon>Salamandridae</taxon>
        <taxon>Pleurodelinae</taxon>
        <taxon>Pleurodeles</taxon>
    </lineage>
</organism>